<sequence>MAQPRIETQDLTVFLAVADEGSFGAAAVRLQLAQPSVSTRMAALERKLGVRLFQRGPRGSSLTTAGERFAHYAKRCVHLLAETEAAVRADELERLVVAAPASLGTAIFPTVLEVLAGAPIDVVCRIAHSDEAVAAVLDGSAHAAFVLRRVLPPGVEARLVTSSAVAAVAAPDHPATALRRPQPGDLLDTAVVVHNWSEDARQVSALFTDPRRNADHPVRLVGTPDIAVDLAQHAGYVALVPRYASARAVRAGTLVPLALPPLGVELDIRLVCPAGPARRPGVERLLAATAELAGRIDSA</sequence>
<evidence type="ECO:0000313" key="8">
    <source>
        <dbReference type="Proteomes" id="UP001428817"/>
    </source>
</evidence>
<dbReference type="Pfam" id="PF03466">
    <property type="entry name" value="LysR_substrate"/>
    <property type="match status" value="1"/>
</dbReference>
<evidence type="ECO:0000259" key="5">
    <source>
        <dbReference type="PROSITE" id="PS50931"/>
    </source>
</evidence>
<protein>
    <recommendedName>
        <fullName evidence="9">LysR family transcriptional regulator</fullName>
    </recommendedName>
</protein>
<dbReference type="InterPro" id="IPR036388">
    <property type="entry name" value="WH-like_DNA-bd_sf"/>
</dbReference>
<evidence type="ECO:0000256" key="1">
    <source>
        <dbReference type="ARBA" id="ARBA00009437"/>
    </source>
</evidence>
<dbReference type="Pfam" id="PF00126">
    <property type="entry name" value="HTH_1"/>
    <property type="match status" value="1"/>
</dbReference>
<accession>A0ABP9RFS8</accession>
<reference evidence="8" key="1">
    <citation type="journal article" date="2019" name="Int. J. Syst. Evol. Microbiol.">
        <title>The Global Catalogue of Microorganisms (GCM) 10K type strain sequencing project: providing services to taxonomists for standard genome sequencing and annotation.</title>
        <authorList>
            <consortium name="The Broad Institute Genomics Platform"/>
            <consortium name="The Broad Institute Genome Sequencing Center for Infectious Disease"/>
            <person name="Wu L."/>
            <person name="Ma J."/>
        </authorList>
    </citation>
    <scope>NUCLEOTIDE SEQUENCE [LARGE SCALE GENOMIC DNA]</scope>
    <source>
        <strain evidence="8">JCM 18303</strain>
    </source>
</reference>
<dbReference type="RefSeq" id="WP_185065821.1">
    <property type="nucleotide sequence ID" value="NZ_BAABJP010000068.1"/>
</dbReference>
<comment type="caution">
    <text evidence="7">The sequence shown here is derived from an EMBL/GenBank/DDBJ whole genome shotgun (WGS) entry which is preliminary data.</text>
</comment>
<name>A0ABP9RFS8_9PSEU</name>
<dbReference type="Gene3D" id="3.40.190.290">
    <property type="match status" value="1"/>
</dbReference>
<dbReference type="CDD" id="cd05466">
    <property type="entry name" value="PBP2_LTTR_substrate"/>
    <property type="match status" value="1"/>
</dbReference>
<evidence type="ECO:0000256" key="3">
    <source>
        <dbReference type="ARBA" id="ARBA00023125"/>
    </source>
</evidence>
<dbReference type="SUPFAM" id="SSF46785">
    <property type="entry name" value="Winged helix' DNA-binding domain"/>
    <property type="match status" value="1"/>
</dbReference>
<keyword evidence="3" id="KW-0238">DNA-binding</keyword>
<dbReference type="InterPro" id="IPR036390">
    <property type="entry name" value="WH_DNA-bd_sf"/>
</dbReference>
<comment type="similarity">
    <text evidence="1">Belongs to the LysR transcriptional regulatory family.</text>
</comment>
<organism evidence="7 8">
    <name type="scientific">Pseudonocardia eucalypti</name>
    <dbReference type="NCBI Taxonomy" id="648755"/>
    <lineage>
        <taxon>Bacteria</taxon>
        <taxon>Bacillati</taxon>
        <taxon>Actinomycetota</taxon>
        <taxon>Actinomycetes</taxon>
        <taxon>Pseudonocardiales</taxon>
        <taxon>Pseudonocardiaceae</taxon>
        <taxon>Pseudonocardia</taxon>
    </lineage>
</organism>
<proteinExistence type="inferred from homology"/>
<dbReference type="PROSITE" id="PS51358">
    <property type="entry name" value="NOP"/>
    <property type="match status" value="1"/>
</dbReference>
<evidence type="ECO:0000256" key="2">
    <source>
        <dbReference type="ARBA" id="ARBA00023015"/>
    </source>
</evidence>
<keyword evidence="8" id="KW-1185">Reference proteome</keyword>
<evidence type="ECO:0000256" key="4">
    <source>
        <dbReference type="ARBA" id="ARBA00023163"/>
    </source>
</evidence>
<dbReference type="Gene3D" id="1.10.10.10">
    <property type="entry name" value="Winged helix-like DNA-binding domain superfamily/Winged helix DNA-binding domain"/>
    <property type="match status" value="1"/>
</dbReference>
<feature type="domain" description="Nop" evidence="6">
    <location>
        <begin position="213"/>
        <end position="299"/>
    </location>
</feature>
<evidence type="ECO:0000259" key="6">
    <source>
        <dbReference type="PROSITE" id="PS51358"/>
    </source>
</evidence>
<dbReference type="InterPro" id="IPR005119">
    <property type="entry name" value="LysR_subst-bd"/>
</dbReference>
<dbReference type="PROSITE" id="PS50931">
    <property type="entry name" value="HTH_LYSR"/>
    <property type="match status" value="1"/>
</dbReference>
<dbReference type="SUPFAM" id="SSF53850">
    <property type="entry name" value="Periplasmic binding protein-like II"/>
    <property type="match status" value="1"/>
</dbReference>
<gene>
    <name evidence="7" type="ORF">GCM10023321_85220</name>
</gene>
<evidence type="ECO:0008006" key="9">
    <source>
        <dbReference type="Google" id="ProtNLM"/>
    </source>
</evidence>
<keyword evidence="4" id="KW-0804">Transcription</keyword>
<dbReference type="PRINTS" id="PR00039">
    <property type="entry name" value="HTHLYSR"/>
</dbReference>
<dbReference type="InterPro" id="IPR002687">
    <property type="entry name" value="Nop_dom"/>
</dbReference>
<dbReference type="InterPro" id="IPR000847">
    <property type="entry name" value="LysR_HTH_N"/>
</dbReference>
<evidence type="ECO:0000313" key="7">
    <source>
        <dbReference type="EMBL" id="GAA5176551.1"/>
    </source>
</evidence>
<dbReference type="Proteomes" id="UP001428817">
    <property type="component" value="Unassembled WGS sequence"/>
</dbReference>
<dbReference type="PANTHER" id="PTHR30126:SF39">
    <property type="entry name" value="HTH-TYPE TRANSCRIPTIONAL REGULATOR CYSL"/>
    <property type="match status" value="1"/>
</dbReference>
<dbReference type="PANTHER" id="PTHR30126">
    <property type="entry name" value="HTH-TYPE TRANSCRIPTIONAL REGULATOR"/>
    <property type="match status" value="1"/>
</dbReference>
<dbReference type="EMBL" id="BAABJP010000068">
    <property type="protein sequence ID" value="GAA5176551.1"/>
    <property type="molecule type" value="Genomic_DNA"/>
</dbReference>
<feature type="domain" description="HTH lysR-type" evidence="5">
    <location>
        <begin position="6"/>
        <end position="63"/>
    </location>
</feature>
<keyword evidence="2" id="KW-0805">Transcription regulation</keyword>